<keyword evidence="5" id="KW-0963">Cytoplasm</keyword>
<evidence type="ECO:0000256" key="6">
    <source>
        <dbReference type="ARBA" id="ARBA00023242"/>
    </source>
</evidence>
<dbReference type="Gene3D" id="3.30.460.90">
    <property type="match status" value="1"/>
</dbReference>
<dbReference type="PANTHER" id="PTHR10656:SF37">
    <property type="entry name" value="PROTEIN MAB-21-LIKE 2"/>
    <property type="match status" value="1"/>
</dbReference>
<dbReference type="Pfam" id="PF20266">
    <property type="entry name" value="Mab-21_C"/>
    <property type="match status" value="1"/>
</dbReference>
<dbReference type="InterPro" id="IPR024810">
    <property type="entry name" value="MAB21L/cGLR"/>
</dbReference>
<gene>
    <name evidence="9" type="ORF">RIMI_LOCUS14225147</name>
</gene>
<evidence type="ECO:0000256" key="5">
    <source>
        <dbReference type="ARBA" id="ARBA00022490"/>
    </source>
</evidence>
<comment type="similarity">
    <text evidence="3">Belongs to the mab-21 family.</text>
</comment>
<evidence type="ECO:0008006" key="11">
    <source>
        <dbReference type="Google" id="ProtNLM"/>
    </source>
</evidence>
<dbReference type="SMART" id="SM01265">
    <property type="entry name" value="Mab-21"/>
    <property type="match status" value="1"/>
</dbReference>
<proteinExistence type="inferred from homology"/>
<keyword evidence="6" id="KW-0539">Nucleus</keyword>
<evidence type="ECO:0000313" key="10">
    <source>
        <dbReference type="Proteomes" id="UP001176940"/>
    </source>
</evidence>
<evidence type="ECO:0000259" key="7">
    <source>
        <dbReference type="Pfam" id="PF03281"/>
    </source>
</evidence>
<sequence>MIAAQAKLVYQLNKYYTERCQARKAAIAKTIREVCKVVSDVLKEVEVQEPRFISSLTEIDARYEGLEVVSPTEFEVVLYLNQMGVFNFVDDGSLPGCAVLKLSDGRKRSMSLWVEFITASGYLSARKIRSRFQTLVAQAVDKCSYRDVVKMIADTSEVRLRIRERYVVQITPAFKCTGIWPRSAAQWPLPHIPWPGPNRVAEVKAEGFNLLSKECYSLTGKQSSAESDAWVLQFAEAENRLLLGGCRNKCLSVLKTLRDRHLELPGQPLHNYHMKTLLLYECEKHPRETDWDEACLGDRLNGILLQLISCLQCRRCVLRYVPGSQTAVRYTGHLETAVRYTGHLDTAVRYTGHLDTAVRYTGHLDTAVRYTGHLDTAVRYTGHLDTAVRYTGHLDTAVRYTGHLDTAVRYTGHLDTAVRYTGHLDTAVRYTGHLDIAVRYTGHLDTAVRYTGHLDTAVRYTGHLDTAVHYTEHPDTAVYYTGHPDTAVSVYIGASEEHQDGSSDGLHQVPDVLVTYR</sequence>
<keyword evidence="10" id="KW-1185">Reference proteome</keyword>
<dbReference type="Gene3D" id="1.10.1410.40">
    <property type="match status" value="1"/>
</dbReference>
<protein>
    <recommendedName>
        <fullName evidence="11">Protein mab-21-like 2</fullName>
    </recommendedName>
</protein>
<dbReference type="Proteomes" id="UP001176940">
    <property type="component" value="Unassembled WGS sequence"/>
</dbReference>
<evidence type="ECO:0000259" key="8">
    <source>
        <dbReference type="Pfam" id="PF20266"/>
    </source>
</evidence>
<evidence type="ECO:0000256" key="4">
    <source>
        <dbReference type="ARBA" id="ARBA00022473"/>
    </source>
</evidence>
<keyword evidence="4" id="KW-0217">Developmental protein</keyword>
<evidence type="ECO:0000256" key="3">
    <source>
        <dbReference type="ARBA" id="ARBA00008307"/>
    </source>
</evidence>
<evidence type="ECO:0000256" key="2">
    <source>
        <dbReference type="ARBA" id="ARBA00004496"/>
    </source>
</evidence>
<feature type="domain" description="Mab-21-like nucleotidyltransferase" evidence="7">
    <location>
        <begin position="62"/>
        <end position="243"/>
    </location>
</feature>
<evidence type="ECO:0000256" key="1">
    <source>
        <dbReference type="ARBA" id="ARBA00004123"/>
    </source>
</evidence>
<comment type="subcellular location">
    <subcellularLocation>
        <location evidence="2">Cytoplasm</location>
    </subcellularLocation>
    <subcellularLocation>
        <location evidence="1">Nucleus</location>
    </subcellularLocation>
</comment>
<dbReference type="EMBL" id="CAUEEQ010036349">
    <property type="protein sequence ID" value="CAJ0953203.1"/>
    <property type="molecule type" value="Genomic_DNA"/>
</dbReference>
<organism evidence="9 10">
    <name type="scientific">Ranitomeya imitator</name>
    <name type="common">mimic poison frog</name>
    <dbReference type="NCBI Taxonomy" id="111125"/>
    <lineage>
        <taxon>Eukaryota</taxon>
        <taxon>Metazoa</taxon>
        <taxon>Chordata</taxon>
        <taxon>Craniata</taxon>
        <taxon>Vertebrata</taxon>
        <taxon>Euteleostomi</taxon>
        <taxon>Amphibia</taxon>
        <taxon>Batrachia</taxon>
        <taxon>Anura</taxon>
        <taxon>Neobatrachia</taxon>
        <taxon>Hyloidea</taxon>
        <taxon>Dendrobatidae</taxon>
        <taxon>Dendrobatinae</taxon>
        <taxon>Ranitomeya</taxon>
    </lineage>
</organism>
<feature type="domain" description="Mab-21-like HhH/H2TH-like" evidence="8">
    <location>
        <begin position="246"/>
        <end position="320"/>
    </location>
</feature>
<evidence type="ECO:0000313" key="9">
    <source>
        <dbReference type="EMBL" id="CAJ0953203.1"/>
    </source>
</evidence>
<dbReference type="InterPro" id="IPR046906">
    <property type="entry name" value="Mab-21_HhH/H2TH-like"/>
</dbReference>
<accession>A0ABN9LY96</accession>
<dbReference type="PANTHER" id="PTHR10656">
    <property type="entry name" value="CELL FATE DETERMINING PROTEIN MAB21-RELATED"/>
    <property type="match status" value="1"/>
</dbReference>
<reference evidence="9" key="1">
    <citation type="submission" date="2023-07" db="EMBL/GenBank/DDBJ databases">
        <authorList>
            <person name="Stuckert A."/>
        </authorList>
    </citation>
    <scope>NUCLEOTIDE SEQUENCE</scope>
</reference>
<name>A0ABN9LY96_9NEOB</name>
<dbReference type="InterPro" id="IPR046903">
    <property type="entry name" value="Mab-21-like_nuc_Trfase"/>
</dbReference>
<dbReference type="Pfam" id="PF03281">
    <property type="entry name" value="Mab-21"/>
    <property type="match status" value="1"/>
</dbReference>
<comment type="caution">
    <text evidence="9">The sequence shown here is derived from an EMBL/GenBank/DDBJ whole genome shotgun (WGS) entry which is preliminary data.</text>
</comment>